<gene>
    <name evidence="2" type="ORF">PFISCL1PPCAC_4946</name>
</gene>
<organism evidence="2 3">
    <name type="scientific">Pristionchus fissidentatus</name>
    <dbReference type="NCBI Taxonomy" id="1538716"/>
    <lineage>
        <taxon>Eukaryota</taxon>
        <taxon>Metazoa</taxon>
        <taxon>Ecdysozoa</taxon>
        <taxon>Nematoda</taxon>
        <taxon>Chromadorea</taxon>
        <taxon>Rhabditida</taxon>
        <taxon>Rhabditina</taxon>
        <taxon>Diplogasteromorpha</taxon>
        <taxon>Diplogasteroidea</taxon>
        <taxon>Neodiplogasteridae</taxon>
        <taxon>Pristionchus</taxon>
    </lineage>
</organism>
<protein>
    <recommendedName>
        <fullName evidence="1">F-box domain-containing protein</fullName>
    </recommendedName>
</protein>
<dbReference type="EMBL" id="BTSY01000002">
    <property type="protein sequence ID" value="GMT13649.1"/>
    <property type="molecule type" value="Genomic_DNA"/>
</dbReference>
<dbReference type="InterPro" id="IPR036047">
    <property type="entry name" value="F-box-like_dom_sf"/>
</dbReference>
<dbReference type="InterPro" id="IPR001810">
    <property type="entry name" value="F-box_dom"/>
</dbReference>
<dbReference type="Proteomes" id="UP001432322">
    <property type="component" value="Unassembled WGS sequence"/>
</dbReference>
<comment type="caution">
    <text evidence="2">The sequence shown here is derived from an EMBL/GenBank/DDBJ whole genome shotgun (WGS) entry which is preliminary data.</text>
</comment>
<evidence type="ECO:0000313" key="3">
    <source>
        <dbReference type="Proteomes" id="UP001432322"/>
    </source>
</evidence>
<name>A0AAV5V518_9BILA</name>
<proteinExistence type="predicted"/>
<evidence type="ECO:0000259" key="1">
    <source>
        <dbReference type="PROSITE" id="PS50181"/>
    </source>
</evidence>
<dbReference type="PROSITE" id="PS50181">
    <property type="entry name" value="FBOX"/>
    <property type="match status" value="1"/>
</dbReference>
<evidence type="ECO:0000313" key="2">
    <source>
        <dbReference type="EMBL" id="GMT13649.1"/>
    </source>
</evidence>
<feature type="domain" description="F-box" evidence="1">
    <location>
        <begin position="17"/>
        <end position="67"/>
    </location>
</feature>
<accession>A0AAV5V518</accession>
<keyword evidence="3" id="KW-1185">Reference proteome</keyword>
<dbReference type="AlphaFoldDB" id="A0AAV5V518"/>
<reference evidence="2" key="1">
    <citation type="submission" date="2023-10" db="EMBL/GenBank/DDBJ databases">
        <title>Genome assembly of Pristionchus species.</title>
        <authorList>
            <person name="Yoshida K."/>
            <person name="Sommer R.J."/>
        </authorList>
    </citation>
    <scope>NUCLEOTIDE SEQUENCE</scope>
    <source>
        <strain evidence="2">RS5133</strain>
    </source>
</reference>
<sequence>MATSAKRQRMEVEEEDKMELLYFPNEVLSEIIRRLPVKDRVLLGSTCNRLYELEKKTRGRNIDVVRIEGFSISVFSALIGDRHLRRTKDSSKLFNNAHISCLDATGICVPMQNTQNLPSFLESSMFGVLKARLISSDPKLRSTISWLANSPSFTRDALHLTWSPSNLEKREYEKFLLSLPITRSLRLSYTGINGHKSAPSVDTILQLVTRYQDLMVYTPTTEETKPMLHEIFKMVQYSPGSKRVRLECVLSHDIEDFGKVKLERDYERVNYNCIRHRPTGTVMIFGLYDNHCLVTICKGAAIPECLYLQPLYFCY</sequence>
<dbReference type="Pfam" id="PF00646">
    <property type="entry name" value="F-box"/>
    <property type="match status" value="1"/>
</dbReference>
<dbReference type="SUPFAM" id="SSF81383">
    <property type="entry name" value="F-box domain"/>
    <property type="match status" value="1"/>
</dbReference>